<dbReference type="RefSeq" id="WP_202011867.1">
    <property type="nucleotide sequence ID" value="NZ_JAERRB010000005.1"/>
</dbReference>
<dbReference type="Gene3D" id="3.40.50.620">
    <property type="entry name" value="HUPs"/>
    <property type="match status" value="2"/>
</dbReference>
<comment type="similarity">
    <text evidence="1">Belongs to the universal stress protein A family.</text>
</comment>
<organism evidence="3 4">
    <name type="scientific">Chryseolinea lacunae</name>
    <dbReference type="NCBI Taxonomy" id="2801331"/>
    <lineage>
        <taxon>Bacteria</taxon>
        <taxon>Pseudomonadati</taxon>
        <taxon>Bacteroidota</taxon>
        <taxon>Cytophagia</taxon>
        <taxon>Cytophagales</taxon>
        <taxon>Fulvivirgaceae</taxon>
        <taxon>Chryseolinea</taxon>
    </lineage>
</organism>
<gene>
    <name evidence="3" type="ORF">JI741_17480</name>
</gene>
<dbReference type="Pfam" id="PF00582">
    <property type="entry name" value="Usp"/>
    <property type="match status" value="2"/>
</dbReference>
<protein>
    <submittedName>
        <fullName evidence="3">Universal stress protein</fullName>
    </submittedName>
</protein>
<evidence type="ECO:0000313" key="3">
    <source>
        <dbReference type="EMBL" id="MBL0743025.1"/>
    </source>
</evidence>
<reference evidence="3 4" key="1">
    <citation type="submission" date="2021-01" db="EMBL/GenBank/DDBJ databases">
        <title>Chryseolinea sp. Jin1 Genome sequencing and assembly.</title>
        <authorList>
            <person name="Kim I."/>
        </authorList>
    </citation>
    <scope>NUCLEOTIDE SEQUENCE [LARGE SCALE GENOMIC DNA]</scope>
    <source>
        <strain evidence="3 4">Jin1</strain>
    </source>
</reference>
<dbReference type="InterPro" id="IPR014729">
    <property type="entry name" value="Rossmann-like_a/b/a_fold"/>
</dbReference>
<dbReference type="InterPro" id="IPR006016">
    <property type="entry name" value="UspA"/>
</dbReference>
<dbReference type="PANTHER" id="PTHR46268">
    <property type="entry name" value="STRESS RESPONSE PROTEIN NHAX"/>
    <property type="match status" value="1"/>
</dbReference>
<dbReference type="InterPro" id="IPR006015">
    <property type="entry name" value="Universal_stress_UspA"/>
</dbReference>
<sequence>MQRILVPCDFSPSAEEAFSFAVKLALQSKGDLHVLHVFDLTFLHGVPSVSTSYMFQPTFLQQMEKEARDKFQKLWEKHSPMTLAVKFRYHLGSVAHEIKTYVHQENIDLVVMGTQGTGEAKWGSNVEKVIRSVSVPVMALRKAPSMPIRNIVFAVNPANKNKAVTEKVKSLQSFFDARLHLLNVNTPVIFTPDRTMETALQNFANESELTNYTLNIRSDYSVQEGIAHFAKEIQADAIALGTHAWAGLIHTVVGSVTEDVANQSKILTWSCALE</sequence>
<dbReference type="PRINTS" id="PR01438">
    <property type="entry name" value="UNVRSLSTRESS"/>
</dbReference>
<proteinExistence type="inferred from homology"/>
<keyword evidence="4" id="KW-1185">Reference proteome</keyword>
<comment type="caution">
    <text evidence="3">The sequence shown here is derived from an EMBL/GenBank/DDBJ whole genome shotgun (WGS) entry which is preliminary data.</text>
</comment>
<feature type="domain" description="UspA" evidence="2">
    <location>
        <begin position="148"/>
        <end position="266"/>
    </location>
</feature>
<accession>A0ABS1KUA7</accession>
<dbReference type="Proteomes" id="UP000613030">
    <property type="component" value="Unassembled WGS sequence"/>
</dbReference>
<evidence type="ECO:0000313" key="4">
    <source>
        <dbReference type="Proteomes" id="UP000613030"/>
    </source>
</evidence>
<dbReference type="SUPFAM" id="SSF52402">
    <property type="entry name" value="Adenine nucleotide alpha hydrolases-like"/>
    <property type="match status" value="2"/>
</dbReference>
<evidence type="ECO:0000256" key="1">
    <source>
        <dbReference type="ARBA" id="ARBA00008791"/>
    </source>
</evidence>
<dbReference type="CDD" id="cd00293">
    <property type="entry name" value="USP-like"/>
    <property type="match status" value="2"/>
</dbReference>
<feature type="domain" description="UspA" evidence="2">
    <location>
        <begin position="1"/>
        <end position="141"/>
    </location>
</feature>
<dbReference type="PANTHER" id="PTHR46268:SF6">
    <property type="entry name" value="UNIVERSAL STRESS PROTEIN UP12"/>
    <property type="match status" value="1"/>
</dbReference>
<evidence type="ECO:0000259" key="2">
    <source>
        <dbReference type="Pfam" id="PF00582"/>
    </source>
</evidence>
<dbReference type="EMBL" id="JAERRB010000005">
    <property type="protein sequence ID" value="MBL0743025.1"/>
    <property type="molecule type" value="Genomic_DNA"/>
</dbReference>
<name>A0ABS1KUA7_9BACT</name>